<accession>A0ABZ2PUF1</accession>
<dbReference type="SUPFAM" id="SSF51604">
    <property type="entry name" value="Enolase C-terminal domain-like"/>
    <property type="match status" value="1"/>
</dbReference>
<dbReference type="InterPro" id="IPR036849">
    <property type="entry name" value="Enolase-like_C_sf"/>
</dbReference>
<dbReference type="Gene3D" id="3.20.20.120">
    <property type="entry name" value="Enolase-like C-terminal domain"/>
    <property type="match status" value="1"/>
</dbReference>
<reference evidence="4 5" key="1">
    <citation type="submission" date="2024-03" db="EMBL/GenBank/DDBJ databases">
        <title>Natural products discovery in diverse microorganisms through a two-stage MS feature dereplication strategy.</title>
        <authorList>
            <person name="Zhang R."/>
        </authorList>
    </citation>
    <scope>NUCLEOTIDE SEQUENCE [LARGE SCALE GENOMIC DNA]</scope>
    <source>
        <strain evidence="4 5">18930</strain>
    </source>
</reference>
<evidence type="ECO:0000313" key="5">
    <source>
        <dbReference type="Proteomes" id="UP001432000"/>
    </source>
</evidence>
<protein>
    <submittedName>
        <fullName evidence="4">Enolase C-terminal domain-like protein</fullName>
    </submittedName>
</protein>
<evidence type="ECO:0000256" key="1">
    <source>
        <dbReference type="ARBA" id="ARBA00008031"/>
    </source>
</evidence>
<dbReference type="PANTHER" id="PTHR48080:SF3">
    <property type="entry name" value="ENOLASE SUPERFAMILY MEMBER DDB_G0284701"/>
    <property type="match status" value="1"/>
</dbReference>
<keyword evidence="2" id="KW-0479">Metal-binding</keyword>
<dbReference type="Gene3D" id="3.30.390.10">
    <property type="entry name" value="Enolase-like, N-terminal domain"/>
    <property type="match status" value="1"/>
</dbReference>
<dbReference type="RefSeq" id="WP_338891306.1">
    <property type="nucleotide sequence ID" value="NZ_CP147846.1"/>
</dbReference>
<dbReference type="InterPro" id="IPR034593">
    <property type="entry name" value="DgoD-like"/>
</dbReference>
<evidence type="ECO:0000313" key="4">
    <source>
        <dbReference type="EMBL" id="WXG70116.1"/>
    </source>
</evidence>
<dbReference type="SUPFAM" id="SSF54826">
    <property type="entry name" value="Enolase N-terminal domain-like"/>
    <property type="match status" value="1"/>
</dbReference>
<sequence length="333" mass="36438">MPITTPTLTMSTELVTVPLVTTYQYSRASDDTCTLARVTFRDDQHCGRGEGSPFESFFDADTAEASAALKSAAALVKEGKPPNEIIDQSRNMPVKNAIEAAWFDFTAKRTGISVRDQLGVQVPEQQIVMTTISMGDQRTVEAELERTAAHPMLKLKLGSDNDVDRIRITRRHRPDARLVVDVNGGWDLAALERILPALHETDVEMIEQPLPPTSDSDLASFESPIPLVADESFSVAEDLDRLVRLYDGVNVKLDKCGGLTAALACIEDAQDRGMRIMVGCLPASSLSTAVGMHAVIAAEWVDLDNHLWLRQDVEPSIGYSNGLVYAPESELWG</sequence>
<feature type="domain" description="Mandelate racemase/muconate lactonizing enzyme C-terminal" evidence="3">
    <location>
        <begin position="136"/>
        <end position="228"/>
    </location>
</feature>
<name>A0ABZ2PUF1_9NOCA</name>
<dbReference type="SMART" id="SM00922">
    <property type="entry name" value="MR_MLE"/>
    <property type="match status" value="1"/>
</dbReference>
<dbReference type="PROSITE" id="PS00909">
    <property type="entry name" value="MR_MLE_2"/>
    <property type="match status" value="1"/>
</dbReference>
<organism evidence="4 5">
    <name type="scientific">Rhodococcus sovatensis</name>
    <dbReference type="NCBI Taxonomy" id="1805840"/>
    <lineage>
        <taxon>Bacteria</taxon>
        <taxon>Bacillati</taxon>
        <taxon>Actinomycetota</taxon>
        <taxon>Actinomycetes</taxon>
        <taxon>Mycobacteriales</taxon>
        <taxon>Nocardiaceae</taxon>
        <taxon>Rhodococcus</taxon>
    </lineage>
</organism>
<dbReference type="PANTHER" id="PTHR48080">
    <property type="entry name" value="D-GALACTONATE DEHYDRATASE-RELATED"/>
    <property type="match status" value="1"/>
</dbReference>
<comment type="similarity">
    <text evidence="1">Belongs to the mandelate racemase/muconate lactonizing enzyme family.</text>
</comment>
<dbReference type="Proteomes" id="UP001432000">
    <property type="component" value="Chromosome"/>
</dbReference>
<dbReference type="InterPro" id="IPR018110">
    <property type="entry name" value="Mandel_Rmase/mucon_lact_enz_CS"/>
</dbReference>
<dbReference type="InterPro" id="IPR029065">
    <property type="entry name" value="Enolase_C-like"/>
</dbReference>
<gene>
    <name evidence="4" type="ORF">WDS16_06230</name>
</gene>
<dbReference type="InterPro" id="IPR013342">
    <property type="entry name" value="Mandelate_racemase_C"/>
</dbReference>
<dbReference type="InterPro" id="IPR029017">
    <property type="entry name" value="Enolase-like_N"/>
</dbReference>
<dbReference type="EMBL" id="CP147846">
    <property type="protein sequence ID" value="WXG70116.1"/>
    <property type="molecule type" value="Genomic_DNA"/>
</dbReference>
<evidence type="ECO:0000259" key="3">
    <source>
        <dbReference type="SMART" id="SM00922"/>
    </source>
</evidence>
<evidence type="ECO:0000256" key="2">
    <source>
        <dbReference type="ARBA" id="ARBA00022723"/>
    </source>
</evidence>
<keyword evidence="5" id="KW-1185">Reference proteome</keyword>
<proteinExistence type="inferred from homology"/>
<dbReference type="Pfam" id="PF13378">
    <property type="entry name" value="MR_MLE_C"/>
    <property type="match status" value="1"/>
</dbReference>